<dbReference type="PROSITE" id="PS00352">
    <property type="entry name" value="CSD_1"/>
    <property type="match status" value="1"/>
</dbReference>
<dbReference type="PRINTS" id="PR00050">
    <property type="entry name" value="COLDSHOCK"/>
</dbReference>
<dbReference type="PROSITE" id="PS51857">
    <property type="entry name" value="CSD_2"/>
    <property type="match status" value="1"/>
</dbReference>
<dbReference type="CDD" id="cd04458">
    <property type="entry name" value="CSP_CDS"/>
    <property type="match status" value="1"/>
</dbReference>
<dbReference type="InterPro" id="IPR002059">
    <property type="entry name" value="CSP_DNA-bd"/>
</dbReference>
<accession>A0A5A8B681</accession>
<keyword evidence="2" id="KW-0963">Cytoplasm</keyword>
<dbReference type="EMBL" id="CP036347">
    <property type="protein sequence ID" value="QDU01620.1"/>
    <property type="molecule type" value="Genomic_DNA"/>
</dbReference>
<evidence type="ECO:0000256" key="2">
    <source>
        <dbReference type="ARBA" id="ARBA00022490"/>
    </source>
</evidence>
<dbReference type="InterPro" id="IPR012156">
    <property type="entry name" value="Cold_shock_CspA"/>
</dbReference>
<dbReference type="Proteomes" id="UP000320722">
    <property type="component" value="Chromosome"/>
</dbReference>
<dbReference type="AlphaFoldDB" id="A0A517W8N9"/>
<dbReference type="InterPro" id="IPR011129">
    <property type="entry name" value="CSD"/>
</dbReference>
<dbReference type="SUPFAM" id="SSF50249">
    <property type="entry name" value="Nucleic acid-binding proteins"/>
    <property type="match status" value="1"/>
</dbReference>
<dbReference type="Pfam" id="PF00313">
    <property type="entry name" value="CSD"/>
    <property type="match status" value="1"/>
</dbReference>
<accession>A0A517W8N9</accession>
<dbReference type="PANTHER" id="PTHR11544">
    <property type="entry name" value="COLD SHOCK DOMAIN CONTAINING PROTEINS"/>
    <property type="match status" value="1"/>
</dbReference>
<dbReference type="InterPro" id="IPR050181">
    <property type="entry name" value="Cold_shock_domain"/>
</dbReference>
<evidence type="ECO:0000256" key="3">
    <source>
        <dbReference type="RuleBase" id="RU000408"/>
    </source>
</evidence>
<evidence type="ECO:0000313" key="4">
    <source>
        <dbReference type="EMBL" id="QDU01620.1"/>
    </source>
</evidence>
<dbReference type="RefSeq" id="WP_145037733.1">
    <property type="nucleotide sequence ID" value="NZ_CP036347.1"/>
</dbReference>
<dbReference type="GO" id="GO:0005829">
    <property type="term" value="C:cytosol"/>
    <property type="evidence" value="ECO:0007669"/>
    <property type="project" value="UniProtKB-ARBA"/>
</dbReference>
<comment type="subcellular location">
    <subcellularLocation>
        <location evidence="1 3">Cytoplasm</location>
    </subcellularLocation>
</comment>
<gene>
    <name evidence="4" type="primary">scoF</name>
    <name evidence="4" type="ORF">V6x_13010</name>
</gene>
<dbReference type="InterPro" id="IPR019844">
    <property type="entry name" value="CSD_CS"/>
</dbReference>
<evidence type="ECO:0000256" key="1">
    <source>
        <dbReference type="ARBA" id="ARBA00004496"/>
    </source>
</evidence>
<dbReference type="InterPro" id="IPR012340">
    <property type="entry name" value="NA-bd_OB-fold"/>
</dbReference>
<evidence type="ECO:0000313" key="5">
    <source>
        <dbReference type="Proteomes" id="UP000320722"/>
    </source>
</evidence>
<dbReference type="SMART" id="SM00357">
    <property type="entry name" value="CSP"/>
    <property type="match status" value="1"/>
</dbReference>
<dbReference type="Gene3D" id="2.40.50.140">
    <property type="entry name" value="Nucleic acid-binding proteins"/>
    <property type="match status" value="1"/>
</dbReference>
<dbReference type="GO" id="GO:0003676">
    <property type="term" value="F:nucleic acid binding"/>
    <property type="evidence" value="ECO:0007669"/>
    <property type="project" value="InterPro"/>
</dbReference>
<protein>
    <submittedName>
        <fullName evidence="4">Cold shock protein ScoF</fullName>
    </submittedName>
</protein>
<proteinExistence type="predicted"/>
<name>A0A517W8N9_9PLAN</name>
<organism evidence="4 5">
    <name type="scientific">Gimesia chilikensis</name>
    <dbReference type="NCBI Taxonomy" id="2605989"/>
    <lineage>
        <taxon>Bacteria</taxon>
        <taxon>Pseudomonadati</taxon>
        <taxon>Planctomycetota</taxon>
        <taxon>Planctomycetia</taxon>
        <taxon>Planctomycetales</taxon>
        <taxon>Planctomycetaceae</taxon>
        <taxon>Gimesia</taxon>
    </lineage>
</organism>
<reference evidence="4 5" key="1">
    <citation type="submission" date="2019-02" db="EMBL/GenBank/DDBJ databases">
        <title>Deep-cultivation of Planctomycetes and their phenomic and genomic characterization uncovers novel biology.</title>
        <authorList>
            <person name="Wiegand S."/>
            <person name="Jogler M."/>
            <person name="Boedeker C."/>
            <person name="Pinto D."/>
            <person name="Vollmers J."/>
            <person name="Rivas-Marin E."/>
            <person name="Kohn T."/>
            <person name="Peeters S.H."/>
            <person name="Heuer A."/>
            <person name="Rast P."/>
            <person name="Oberbeckmann S."/>
            <person name="Bunk B."/>
            <person name="Jeske O."/>
            <person name="Meyerdierks A."/>
            <person name="Storesund J.E."/>
            <person name="Kallscheuer N."/>
            <person name="Luecker S."/>
            <person name="Lage O.M."/>
            <person name="Pohl T."/>
            <person name="Merkel B.J."/>
            <person name="Hornburger P."/>
            <person name="Mueller R.-W."/>
            <person name="Bruemmer F."/>
            <person name="Labrenz M."/>
            <person name="Spormann A.M."/>
            <person name="Op den Camp H."/>
            <person name="Overmann J."/>
            <person name="Amann R."/>
            <person name="Jetten M.S.M."/>
            <person name="Mascher T."/>
            <person name="Medema M.H."/>
            <person name="Devos D.P."/>
            <person name="Kaster A.-K."/>
            <person name="Ovreas L."/>
            <person name="Rohde M."/>
            <person name="Galperin M.Y."/>
            <person name="Jogler C."/>
        </authorList>
    </citation>
    <scope>NUCLEOTIDE SEQUENCE [LARGE SCALE GENOMIC DNA]</scope>
    <source>
        <strain evidence="4 5">V6</strain>
    </source>
</reference>
<sequence length="65" mass="7106">MSEGTIKRLTDKGFGFIEDGSGKDVFFHSSALSEARYDELTEGQKVSFNIGQGPKGPRAENVRVI</sequence>
<dbReference type="PIRSF" id="PIRSF002599">
    <property type="entry name" value="Cold_shock_A"/>
    <property type="match status" value="1"/>
</dbReference>